<dbReference type="Proteomes" id="UP000092555">
    <property type="component" value="Unassembled WGS sequence"/>
</dbReference>
<keyword evidence="4" id="KW-0378">Hydrolase</keyword>
<dbReference type="SUPFAM" id="SSF53187">
    <property type="entry name" value="Zn-dependent exopeptidases"/>
    <property type="match status" value="1"/>
</dbReference>
<dbReference type="InterPro" id="IPR036264">
    <property type="entry name" value="Bact_exopeptidase_dim_dom"/>
</dbReference>
<feature type="domain" description="Peptidase M20 dimerisation" evidence="8">
    <location>
        <begin position="244"/>
        <end position="395"/>
    </location>
</feature>
<dbReference type="PROSITE" id="PS00758">
    <property type="entry name" value="ARGE_DAPE_CPG2_1"/>
    <property type="match status" value="1"/>
</dbReference>
<dbReference type="GO" id="GO:0051603">
    <property type="term" value="P:proteolysis involved in protein catabolic process"/>
    <property type="evidence" value="ECO:0007669"/>
    <property type="project" value="TreeGrafter"/>
</dbReference>
<reference evidence="9 10" key="1">
    <citation type="submission" date="2016-05" db="EMBL/GenBank/DDBJ databases">
        <title>Comparative genomics of biotechnologically important yeasts.</title>
        <authorList>
            <consortium name="DOE Joint Genome Institute"/>
            <person name="Riley R."/>
            <person name="Haridas S."/>
            <person name="Wolfe K.H."/>
            <person name="Lopes M.R."/>
            <person name="Hittinger C.T."/>
            <person name="Goker M."/>
            <person name="Salamov A."/>
            <person name="Wisecaver J."/>
            <person name="Long T.M."/>
            <person name="Aerts A.L."/>
            <person name="Barry K."/>
            <person name="Choi C."/>
            <person name="Clum A."/>
            <person name="Coughlan A.Y."/>
            <person name="Deshpande S."/>
            <person name="Douglass A.P."/>
            <person name="Hanson S.J."/>
            <person name="Klenk H.-P."/>
            <person name="LaButti K."/>
            <person name="Lapidus A."/>
            <person name="Lindquist E."/>
            <person name="Lipzen A."/>
            <person name="Meier-kolthoff J.P."/>
            <person name="Ohm R.A."/>
            <person name="Otillar R.P."/>
            <person name="Pangilinan J."/>
            <person name="Peng Y."/>
            <person name="Rokas A."/>
            <person name="Rosa C.A."/>
            <person name="Scheuner C."/>
            <person name="Sibirny A.A."/>
            <person name="Slot J.C."/>
            <person name="Stielow J.B."/>
            <person name="Sun H."/>
            <person name="Kurtzman C.P."/>
            <person name="Blackwell M."/>
            <person name="Grigoriev I.V."/>
            <person name="Jeffries T.W."/>
        </authorList>
    </citation>
    <scope>NUCLEOTIDE SEQUENCE [LARGE SCALE GENOMIC DNA]</scope>
    <source>
        <strain evidence="9 10">NRRL YB-4993</strain>
    </source>
</reference>
<evidence type="ECO:0000256" key="5">
    <source>
        <dbReference type="ARBA" id="ARBA00022833"/>
    </source>
</evidence>
<feature type="active site" description="Proton acceptor" evidence="6">
    <location>
        <position position="196"/>
    </location>
</feature>
<dbReference type="GO" id="GO:0000328">
    <property type="term" value="C:fungal-type vacuole lumen"/>
    <property type="evidence" value="ECO:0007669"/>
    <property type="project" value="TreeGrafter"/>
</dbReference>
<dbReference type="CDD" id="cd05674">
    <property type="entry name" value="M20_yscS"/>
    <property type="match status" value="1"/>
</dbReference>
<dbReference type="InterPro" id="IPR011650">
    <property type="entry name" value="Peptidase_M20_dimer"/>
</dbReference>
<keyword evidence="5 7" id="KW-0862">Zinc</keyword>
<keyword evidence="10" id="KW-1185">Reference proteome</keyword>
<evidence type="ECO:0000256" key="3">
    <source>
        <dbReference type="ARBA" id="ARBA00022723"/>
    </source>
</evidence>
<dbReference type="Gene3D" id="3.40.630.10">
    <property type="entry name" value="Zn peptidases"/>
    <property type="match status" value="1"/>
</dbReference>
<feature type="active site" evidence="6">
    <location>
        <position position="128"/>
    </location>
</feature>
<evidence type="ECO:0000256" key="1">
    <source>
        <dbReference type="ARBA" id="ARBA00006247"/>
    </source>
</evidence>
<name>A0A1A0HE36_9ASCO</name>
<gene>
    <name evidence="9" type="ORF">METBIDRAFT_40675</name>
</gene>
<dbReference type="InterPro" id="IPR001261">
    <property type="entry name" value="ArgE/DapE_CS"/>
</dbReference>
<evidence type="ECO:0000313" key="10">
    <source>
        <dbReference type="Proteomes" id="UP000092555"/>
    </source>
</evidence>
<feature type="binding site" evidence="7">
    <location>
        <position position="161"/>
    </location>
    <ligand>
        <name>Zn(2+)</name>
        <dbReference type="ChEBI" id="CHEBI:29105"/>
        <label>2</label>
    </ligand>
</feature>
<dbReference type="SUPFAM" id="SSF55031">
    <property type="entry name" value="Bacterial exopeptidase dimerisation domain"/>
    <property type="match status" value="1"/>
</dbReference>
<dbReference type="InterPro" id="IPR047177">
    <property type="entry name" value="Pept_M20A"/>
</dbReference>
<sequence length="540" mass="60541">MDDADSLCPIVKKFNPTAYIYSNNTLKSILNDENFRHNTLNRLQKAVQVPTQIYDGMVLPDYTSLSNISAQLEEEWVPFEDFQIYLENAFPLVHEHLKLEKINRLGLVYTWEGSNTSKKPIMLMAHYDVVPVQPETIDQWTFPPFEGAYDGQYVYGRGVLDCKNLLVGIMETIELLLAEGHFFPQRTIILSFGYDEEAAGTGAEKISKHLLTRYGPASFFQIIDEGNSGYVEVEGNKYILPAISEKGHLNSILELYTPGGHSSIPPEHTSIGLLSKVISLIEDKEFESILSNANPVLNEMQCVAENSQSIGPTLRKTILKAHLNKNANKDLLEYLSRDSSTKFLVRTSQAVDVVHGGIKSNALPEHVSVLINHRIALEDSVASTRQKIISQVQNFAVDFGLGLICDGETVLNKTENGFFSYTTDEPLEPAPLTPVGDGVWEVFGGSLRYLYEDLLSPTSNETYIFAPYIGTGNTDTKSYWNLTKNIFRYVPGTSMLGSNVHSVDEKLEFDSHLQIIAFYYYYLQVVDQLDESKIDTPASQ</sequence>
<dbReference type="PANTHER" id="PTHR45962">
    <property type="entry name" value="N-FATTY-ACYL-AMINO ACID SYNTHASE/HYDROLASE PM20D1"/>
    <property type="match status" value="1"/>
</dbReference>
<feature type="binding site" evidence="7">
    <location>
        <position position="224"/>
    </location>
    <ligand>
        <name>Zn(2+)</name>
        <dbReference type="ChEBI" id="CHEBI:29105"/>
        <label>2</label>
    </ligand>
</feature>
<organism evidence="9 10">
    <name type="scientific">Metschnikowia bicuspidata var. bicuspidata NRRL YB-4993</name>
    <dbReference type="NCBI Taxonomy" id="869754"/>
    <lineage>
        <taxon>Eukaryota</taxon>
        <taxon>Fungi</taxon>
        <taxon>Dikarya</taxon>
        <taxon>Ascomycota</taxon>
        <taxon>Saccharomycotina</taxon>
        <taxon>Pichiomycetes</taxon>
        <taxon>Metschnikowiaceae</taxon>
        <taxon>Metschnikowia</taxon>
    </lineage>
</organism>
<dbReference type="AlphaFoldDB" id="A0A1A0HE36"/>
<dbReference type="PIRSF" id="PIRSF037217">
    <property type="entry name" value="Carboxypeptidase_S"/>
    <property type="match status" value="1"/>
</dbReference>
<keyword evidence="2" id="KW-0645">Protease</keyword>
<dbReference type="Gene3D" id="3.30.70.360">
    <property type="match status" value="1"/>
</dbReference>
<evidence type="ECO:0000256" key="2">
    <source>
        <dbReference type="ARBA" id="ARBA00022670"/>
    </source>
</evidence>
<dbReference type="Pfam" id="PF01546">
    <property type="entry name" value="Peptidase_M20"/>
    <property type="match status" value="1"/>
</dbReference>
<dbReference type="RefSeq" id="XP_018712741.1">
    <property type="nucleotide sequence ID" value="XM_018857300.1"/>
</dbReference>
<dbReference type="OrthoDB" id="3064516at2759"/>
<dbReference type="GO" id="GO:0046872">
    <property type="term" value="F:metal ion binding"/>
    <property type="evidence" value="ECO:0007669"/>
    <property type="project" value="UniProtKB-KW"/>
</dbReference>
<dbReference type="InterPro" id="IPR002933">
    <property type="entry name" value="Peptidase_M20"/>
</dbReference>
<keyword evidence="9" id="KW-0121">Carboxypeptidase</keyword>
<dbReference type="InterPro" id="IPR017141">
    <property type="entry name" value="Pept_M20_carboxypep"/>
</dbReference>
<protein>
    <submittedName>
        <fullName evidence="9">Carboxypeptidase S</fullName>
    </submittedName>
</protein>
<dbReference type="EMBL" id="LXTC01000002">
    <property type="protein sequence ID" value="OBA22245.1"/>
    <property type="molecule type" value="Genomic_DNA"/>
</dbReference>
<evidence type="ECO:0000256" key="6">
    <source>
        <dbReference type="PIRSR" id="PIRSR037217-1"/>
    </source>
</evidence>
<dbReference type="Pfam" id="PF07687">
    <property type="entry name" value="M20_dimer"/>
    <property type="match status" value="1"/>
</dbReference>
<accession>A0A1A0HE36</accession>
<feature type="binding site" evidence="7">
    <location>
        <position position="161"/>
    </location>
    <ligand>
        <name>Zn(2+)</name>
        <dbReference type="ChEBI" id="CHEBI:29105"/>
        <label>1</label>
    </ligand>
</feature>
<feature type="binding site" evidence="7">
    <location>
        <position position="501"/>
    </location>
    <ligand>
        <name>Zn(2+)</name>
        <dbReference type="ChEBI" id="CHEBI:29105"/>
        <label>1</label>
    </ligand>
</feature>
<proteinExistence type="inferred from homology"/>
<evidence type="ECO:0000259" key="8">
    <source>
        <dbReference type="Pfam" id="PF07687"/>
    </source>
</evidence>
<dbReference type="GO" id="GO:0004181">
    <property type="term" value="F:metallocarboxypeptidase activity"/>
    <property type="evidence" value="ECO:0007669"/>
    <property type="project" value="InterPro"/>
</dbReference>
<evidence type="ECO:0000313" key="9">
    <source>
        <dbReference type="EMBL" id="OBA22245.1"/>
    </source>
</evidence>
<feature type="binding site" evidence="7">
    <location>
        <position position="126"/>
    </location>
    <ligand>
        <name>Zn(2+)</name>
        <dbReference type="ChEBI" id="CHEBI:29105"/>
        <label>2</label>
    </ligand>
</feature>
<dbReference type="PANTHER" id="PTHR45962:SF1">
    <property type="entry name" value="N-FATTY-ACYL-AMINO ACID SYNTHASE_HYDROLASE PM20D1"/>
    <property type="match status" value="1"/>
</dbReference>
<evidence type="ECO:0000256" key="4">
    <source>
        <dbReference type="ARBA" id="ARBA00022801"/>
    </source>
</evidence>
<feature type="binding site" evidence="7">
    <location>
        <position position="197"/>
    </location>
    <ligand>
        <name>Zn(2+)</name>
        <dbReference type="ChEBI" id="CHEBI:29105"/>
        <label>1</label>
    </ligand>
</feature>
<evidence type="ECO:0000256" key="7">
    <source>
        <dbReference type="PIRSR" id="PIRSR037217-2"/>
    </source>
</evidence>
<dbReference type="GeneID" id="30030276"/>
<keyword evidence="3 7" id="KW-0479">Metal-binding</keyword>
<dbReference type="STRING" id="869754.A0A1A0HE36"/>
<comment type="similarity">
    <text evidence="1">Belongs to the peptidase M20A family.</text>
</comment>
<comment type="caution">
    <text evidence="9">The sequence shown here is derived from an EMBL/GenBank/DDBJ whole genome shotgun (WGS) entry which is preliminary data.</text>
</comment>